<accession>A0A4S3KS85</accession>
<dbReference type="Proteomes" id="UP000307749">
    <property type="component" value="Unassembled WGS sequence"/>
</dbReference>
<reference evidence="2 3" key="1">
    <citation type="submission" date="2017-02" db="EMBL/GenBank/DDBJ databases">
        <title>Whole genome sequencing of Metallibacterium scheffleri DSM 24874 (T).</title>
        <authorList>
            <person name="Kumar S."/>
            <person name="Patil P."/>
            <person name="Patil P.B."/>
        </authorList>
    </citation>
    <scope>NUCLEOTIDE SEQUENCE [LARGE SCALE GENOMIC DNA]</scope>
    <source>
        <strain evidence="2 3">DSM 24874</strain>
    </source>
</reference>
<feature type="region of interest" description="Disordered" evidence="1">
    <location>
        <begin position="1"/>
        <end position="20"/>
    </location>
</feature>
<evidence type="ECO:0000256" key="1">
    <source>
        <dbReference type="SAM" id="MobiDB-lite"/>
    </source>
</evidence>
<organism evidence="2 3">
    <name type="scientific">Metallibacterium scheffleri</name>
    <dbReference type="NCBI Taxonomy" id="993689"/>
    <lineage>
        <taxon>Bacteria</taxon>
        <taxon>Pseudomonadati</taxon>
        <taxon>Pseudomonadota</taxon>
        <taxon>Gammaproteobacteria</taxon>
        <taxon>Lysobacterales</taxon>
        <taxon>Rhodanobacteraceae</taxon>
        <taxon>Metallibacterium</taxon>
    </lineage>
</organism>
<evidence type="ECO:0000313" key="3">
    <source>
        <dbReference type="Proteomes" id="UP000307749"/>
    </source>
</evidence>
<dbReference type="RefSeq" id="WP_081130292.1">
    <property type="nucleotide sequence ID" value="NZ_LDOS01000005.1"/>
</dbReference>
<comment type="caution">
    <text evidence="2">The sequence shown here is derived from an EMBL/GenBank/DDBJ whole genome shotgun (WGS) entry which is preliminary data.</text>
</comment>
<evidence type="ECO:0000313" key="2">
    <source>
        <dbReference type="EMBL" id="THD11348.1"/>
    </source>
</evidence>
<proteinExistence type="predicted"/>
<name>A0A4S3KS85_9GAMM</name>
<sequence length="135" mass="15229">MSFLSKARFVEQNTPPDSAVRPQVTQIERIAERLALGLCIGLTHGRKQRAGEDEDIEMAIQGVRAAGSTLRYHVKVTFISREAFQHAQALTGWHVWDDAGMVLEARYVDDMVHVPASETYFGDWTLFVPTPEIWS</sequence>
<keyword evidence="3" id="KW-1185">Reference proteome</keyword>
<protein>
    <submittedName>
        <fullName evidence="2">Uncharacterized protein</fullName>
    </submittedName>
</protein>
<gene>
    <name evidence="2" type="ORF">B1806_04310</name>
</gene>
<dbReference type="AlphaFoldDB" id="A0A4S3KS85"/>
<dbReference type="EMBL" id="MWQO01000014">
    <property type="protein sequence ID" value="THD11348.1"/>
    <property type="molecule type" value="Genomic_DNA"/>
</dbReference>
<dbReference type="STRING" id="993689.GCA_002077135_00252"/>